<dbReference type="InterPro" id="IPR013087">
    <property type="entry name" value="Znf_C2H2_type"/>
</dbReference>
<keyword evidence="1" id="KW-0862">Zinc</keyword>
<evidence type="ECO:0000313" key="3">
    <source>
        <dbReference type="EMBL" id="GMF27136.1"/>
    </source>
</evidence>
<name>A0A9W6U6V3_9STRA</name>
<accession>A0A9W6U6V3</accession>
<evidence type="ECO:0000256" key="1">
    <source>
        <dbReference type="PROSITE-ProRule" id="PRU00042"/>
    </source>
</evidence>
<evidence type="ECO:0000313" key="4">
    <source>
        <dbReference type="Proteomes" id="UP001165083"/>
    </source>
</evidence>
<feature type="domain" description="C2H2-type" evidence="2">
    <location>
        <begin position="95"/>
        <end position="116"/>
    </location>
</feature>
<comment type="caution">
    <text evidence="3">The sequence shown here is derived from an EMBL/GenBank/DDBJ whole genome shotgun (WGS) entry which is preliminary data.</text>
</comment>
<dbReference type="Proteomes" id="UP001165083">
    <property type="component" value="Unassembled WGS sequence"/>
</dbReference>
<dbReference type="GO" id="GO:0008270">
    <property type="term" value="F:zinc ion binding"/>
    <property type="evidence" value="ECO:0007669"/>
    <property type="project" value="UniProtKB-KW"/>
</dbReference>
<dbReference type="PROSITE" id="PS50157">
    <property type="entry name" value="ZINC_FINGER_C2H2_2"/>
    <property type="match status" value="1"/>
</dbReference>
<organism evidence="3 4">
    <name type="scientific">Phytophthora lilii</name>
    <dbReference type="NCBI Taxonomy" id="2077276"/>
    <lineage>
        <taxon>Eukaryota</taxon>
        <taxon>Sar</taxon>
        <taxon>Stramenopiles</taxon>
        <taxon>Oomycota</taxon>
        <taxon>Peronosporomycetes</taxon>
        <taxon>Peronosporales</taxon>
        <taxon>Peronosporaceae</taxon>
        <taxon>Phytophthora</taxon>
    </lineage>
</organism>
<protein>
    <submittedName>
        <fullName evidence="3">Unnamed protein product</fullName>
    </submittedName>
</protein>
<evidence type="ECO:0000259" key="2">
    <source>
        <dbReference type="PROSITE" id="PS50157"/>
    </source>
</evidence>
<dbReference type="OrthoDB" id="5988713at2759"/>
<gene>
    <name evidence="3" type="ORF">Plil01_001133100</name>
</gene>
<keyword evidence="1" id="KW-0479">Metal-binding</keyword>
<dbReference type="AlphaFoldDB" id="A0A9W6U6V3"/>
<proteinExistence type="predicted"/>
<dbReference type="EMBL" id="BSXW01000647">
    <property type="protein sequence ID" value="GMF27136.1"/>
    <property type="molecule type" value="Genomic_DNA"/>
</dbReference>
<keyword evidence="4" id="KW-1185">Reference proteome</keyword>
<reference evidence="3" key="1">
    <citation type="submission" date="2023-04" db="EMBL/GenBank/DDBJ databases">
        <title>Phytophthora lilii NBRC 32176.</title>
        <authorList>
            <person name="Ichikawa N."/>
            <person name="Sato H."/>
            <person name="Tonouchi N."/>
        </authorList>
    </citation>
    <scope>NUCLEOTIDE SEQUENCE</scope>
    <source>
        <strain evidence="3">NBRC 32176</strain>
    </source>
</reference>
<keyword evidence="1" id="KW-0863">Zinc-finger</keyword>
<sequence>MVSHAKKRVKQYCEFKNIEYSPKVFKEFEAIDIMQFDELEDCFKLNIEVYEINPDTHERSKIRSSEKTYDNTISILDYNGHAMYITNIDTVLNKYPCSVCGSVFNESGILRDHKRMKCKFEYIESFAKKPRLYEPSTNRMKMLLSRYKIYDDIDHYMDHFIVYDFEAILFDIDQSSESIESKTRFTNRHQAVSVSVCDSLTNQVRCFVNENPRALLEEMFGYIYEVSAKIRAYNFSKYKKLATRIKLKLSTLLEANPTIMEGITLANMKKKMAGDDKLKGFINQKVKYEKDIGLVEELCAQAPLIGFNSGRYDLNLVKNDLFAVLGADNIKMVIKKSKLHVYFDKRSKDS</sequence>